<evidence type="ECO:0000313" key="1">
    <source>
        <dbReference type="EMBL" id="VVO23141.1"/>
    </source>
</evidence>
<dbReference type="Proteomes" id="UP000337909">
    <property type="component" value="Unassembled WGS sequence"/>
</dbReference>
<protein>
    <submittedName>
        <fullName evidence="1">Uncharacterized protein</fullName>
    </submittedName>
</protein>
<name>A0A5E7E8N6_PSEFL</name>
<organism evidence="1 2">
    <name type="scientific">Pseudomonas fluorescens</name>
    <dbReference type="NCBI Taxonomy" id="294"/>
    <lineage>
        <taxon>Bacteria</taxon>
        <taxon>Pseudomonadati</taxon>
        <taxon>Pseudomonadota</taxon>
        <taxon>Gammaproteobacteria</taxon>
        <taxon>Pseudomonadales</taxon>
        <taxon>Pseudomonadaceae</taxon>
        <taxon>Pseudomonas</taxon>
    </lineage>
</organism>
<sequence length="187" mass="20573">MLVIVEHRNIALLDQSAFDFKALWRLDVFQVDATEGDRDALDGIDEGLRAFGVDFDVEHVDTGEALEQHALTFHDRLGSQWTEVTQAENRGAIGNHCNQIALAGVLVGEFRVAGNFADWFGYTGAVGQRQVASGSGGFGELDTQLSWTRMGMIFESGSFQIRHIGIPLFTVGRRTAEDTRVAKSLQD</sequence>
<reference evidence="1 2" key="1">
    <citation type="submission" date="2019-09" db="EMBL/GenBank/DDBJ databases">
        <authorList>
            <person name="Chandra G."/>
            <person name="Truman W A."/>
        </authorList>
    </citation>
    <scope>NUCLEOTIDE SEQUENCE [LARGE SCALE GENOMIC DNA]</scope>
    <source>
        <strain evidence="1">PS691</strain>
    </source>
</reference>
<evidence type="ECO:0000313" key="2">
    <source>
        <dbReference type="Proteomes" id="UP000337909"/>
    </source>
</evidence>
<accession>A0A5E7E8N6</accession>
<gene>
    <name evidence="1" type="ORF">PS691_04344</name>
</gene>
<proteinExistence type="predicted"/>
<dbReference type="AlphaFoldDB" id="A0A5E7E8N6"/>
<dbReference type="EMBL" id="CABVHQ010000053">
    <property type="protein sequence ID" value="VVO23141.1"/>
    <property type="molecule type" value="Genomic_DNA"/>
</dbReference>